<evidence type="ECO:0000313" key="7">
    <source>
        <dbReference type="EMBL" id="RAJ23082.1"/>
    </source>
</evidence>
<comment type="caution">
    <text evidence="7">The sequence shown here is derived from an EMBL/GenBank/DDBJ whole genome shotgun (WGS) entry which is preliminary data.</text>
</comment>
<dbReference type="EC" id="3.5.2.6" evidence="5"/>
<dbReference type="EMBL" id="QLLR01000033">
    <property type="protein sequence ID" value="RAJ23082.1"/>
    <property type="molecule type" value="Genomic_DNA"/>
</dbReference>
<dbReference type="Gene3D" id="3.40.710.10">
    <property type="entry name" value="DD-peptidase/beta-lactamase superfamily"/>
    <property type="match status" value="1"/>
</dbReference>
<dbReference type="InterPro" id="IPR001466">
    <property type="entry name" value="Beta-lactam-related"/>
</dbReference>
<dbReference type="OrthoDB" id="9793489at2"/>
<dbReference type="InterPro" id="IPR001586">
    <property type="entry name" value="Beta-lactam_class-C_AS"/>
</dbReference>
<organism evidence="7 8">
    <name type="scientific">Pedobacter cryoconitis</name>
    <dbReference type="NCBI Taxonomy" id="188932"/>
    <lineage>
        <taxon>Bacteria</taxon>
        <taxon>Pseudomonadati</taxon>
        <taxon>Bacteroidota</taxon>
        <taxon>Sphingobacteriia</taxon>
        <taxon>Sphingobacteriales</taxon>
        <taxon>Sphingobacteriaceae</taxon>
        <taxon>Pedobacter</taxon>
    </lineage>
</organism>
<reference evidence="7 8" key="1">
    <citation type="submission" date="2018-06" db="EMBL/GenBank/DDBJ databases">
        <title>Genomic Encyclopedia of Archaeal and Bacterial Type Strains, Phase II (KMG-II): from individual species to whole genera.</title>
        <authorList>
            <person name="Goeker M."/>
        </authorList>
    </citation>
    <scope>NUCLEOTIDE SEQUENCE [LARGE SCALE GENOMIC DNA]</scope>
    <source>
        <strain evidence="7 8">DSM 14825</strain>
    </source>
</reference>
<dbReference type="Pfam" id="PF00144">
    <property type="entry name" value="Beta-lactamase"/>
    <property type="match status" value="1"/>
</dbReference>
<dbReference type="GO" id="GO:0008800">
    <property type="term" value="F:beta-lactamase activity"/>
    <property type="evidence" value="ECO:0007669"/>
    <property type="project" value="UniProtKB-UniRule"/>
</dbReference>
<name>A0A327S465_9SPHI</name>
<dbReference type="RefSeq" id="WP_111635856.1">
    <property type="nucleotide sequence ID" value="NZ_QLLR01000033.1"/>
</dbReference>
<feature type="domain" description="Beta-lactamase-related" evidence="6">
    <location>
        <begin position="134"/>
        <end position="443"/>
    </location>
</feature>
<dbReference type="SUPFAM" id="SSF56601">
    <property type="entry name" value="beta-lactamase/transpeptidase-like"/>
    <property type="match status" value="1"/>
</dbReference>
<evidence type="ECO:0000259" key="6">
    <source>
        <dbReference type="Pfam" id="PF00144"/>
    </source>
</evidence>
<evidence type="ECO:0000313" key="8">
    <source>
        <dbReference type="Proteomes" id="UP000249754"/>
    </source>
</evidence>
<dbReference type="InterPro" id="IPR012338">
    <property type="entry name" value="Beta-lactam/transpept-like"/>
</dbReference>
<dbReference type="GO" id="GO:0046677">
    <property type="term" value="P:response to antibiotic"/>
    <property type="evidence" value="ECO:0007669"/>
    <property type="project" value="UniProtKB-UniRule"/>
</dbReference>
<dbReference type="GO" id="GO:0017001">
    <property type="term" value="P:antibiotic catabolic process"/>
    <property type="evidence" value="ECO:0007669"/>
    <property type="project" value="InterPro"/>
</dbReference>
<accession>A0A327S465</accession>
<proteinExistence type="inferred from homology"/>
<dbReference type="InterPro" id="IPR050491">
    <property type="entry name" value="AmpC-like"/>
</dbReference>
<evidence type="ECO:0000256" key="1">
    <source>
        <dbReference type="ARBA" id="ARBA00001526"/>
    </source>
</evidence>
<dbReference type="PANTHER" id="PTHR46825:SF8">
    <property type="entry name" value="BETA-LACTAMASE-RELATED"/>
    <property type="match status" value="1"/>
</dbReference>
<comment type="catalytic activity">
    <reaction evidence="1 5">
        <text>a beta-lactam + H2O = a substituted beta-amino acid</text>
        <dbReference type="Rhea" id="RHEA:20401"/>
        <dbReference type="ChEBI" id="CHEBI:15377"/>
        <dbReference type="ChEBI" id="CHEBI:35627"/>
        <dbReference type="ChEBI" id="CHEBI:140347"/>
        <dbReference type="EC" id="3.5.2.6"/>
    </reaction>
</comment>
<protein>
    <recommendedName>
        <fullName evidence="5">Beta-lactamase</fullName>
        <ecNumber evidence="5">3.5.2.6</ecNumber>
    </recommendedName>
</protein>
<keyword evidence="3 5" id="KW-0378">Hydrolase</keyword>
<evidence type="ECO:0000256" key="3">
    <source>
        <dbReference type="ARBA" id="ARBA00022801"/>
    </source>
</evidence>
<evidence type="ECO:0000256" key="5">
    <source>
        <dbReference type="RuleBase" id="RU361140"/>
    </source>
</evidence>
<dbReference type="PANTHER" id="PTHR46825">
    <property type="entry name" value="D-ALANYL-D-ALANINE-CARBOXYPEPTIDASE/ENDOPEPTIDASE AMPH"/>
    <property type="match status" value="1"/>
</dbReference>
<dbReference type="GO" id="GO:0030288">
    <property type="term" value="C:outer membrane-bounded periplasmic space"/>
    <property type="evidence" value="ECO:0007669"/>
    <property type="project" value="InterPro"/>
</dbReference>
<dbReference type="STRING" id="188932.AY601_2298"/>
<sequence length="456" mass="51582">MNPEQMISQLAGFYNHDQFSEIYLLHADEFKQHVAEKTVMDFYKYDLKRGLGEIISWEFLETEQEVSAYLINFKYGELSLKITLTADNLLALVNWEPVHEEEEILNSRDPLTILSTNLLETPLQRFVDQLAIKYLQDPNNRSLSIGLIHGTHTEKFFYGEIQQENGTLPDSHSLYEIGSVSKTFTAIILAHAINQGKIKLNDDIRKYLSGGYQNLQFEGTPIRVIDLCNHTSGLPGLPENFEDHKGYEENNPYLNYSKEMIVEYLEGFVLDEPPGTRAEYSNLGFAILGMILEDLYQLPLKKLLEEVITVPLGMKNTTYEVPASHQDSFVAGYDHESGEAAGYWDLGAFKAAGGLKSDLDDMLIYLRANINDYTKDFSLTHHQTDVQAGYGRGLAWVTQFFNDDTIIWHNGGTAGFRSYCAFIKEKQAGLVVLSNSSKDVDDMALEILLYSMEGPG</sequence>
<dbReference type="AlphaFoldDB" id="A0A327S465"/>
<keyword evidence="4 5" id="KW-0046">Antibiotic resistance</keyword>
<dbReference type="PROSITE" id="PS00336">
    <property type="entry name" value="BETA_LACTAMASE_C"/>
    <property type="match status" value="1"/>
</dbReference>
<gene>
    <name evidence="7" type="ORF">LY11_04519</name>
</gene>
<comment type="similarity">
    <text evidence="2 5">Belongs to the class-C beta-lactamase family.</text>
</comment>
<evidence type="ECO:0000256" key="4">
    <source>
        <dbReference type="ARBA" id="ARBA00023251"/>
    </source>
</evidence>
<dbReference type="Proteomes" id="UP000249754">
    <property type="component" value="Unassembled WGS sequence"/>
</dbReference>
<evidence type="ECO:0000256" key="2">
    <source>
        <dbReference type="ARBA" id="ARBA00007840"/>
    </source>
</evidence>